<dbReference type="AlphaFoldDB" id="A0A1L6ZJD5"/>
<dbReference type="RefSeq" id="WP_075622689.1">
    <property type="nucleotide sequence ID" value="NZ_CP015607.1"/>
</dbReference>
<dbReference type="EMBL" id="CP015607">
    <property type="protein sequence ID" value="APT46614.1"/>
    <property type="molecule type" value="Genomic_DNA"/>
</dbReference>
<proteinExistence type="predicted"/>
<accession>A0A1L6ZJD5</accession>
<evidence type="ECO:0000313" key="2">
    <source>
        <dbReference type="EMBL" id="APT46614.1"/>
    </source>
</evidence>
<organism evidence="2 3">
    <name type="scientific">Bacillus safensis</name>
    <dbReference type="NCBI Taxonomy" id="561879"/>
    <lineage>
        <taxon>Bacteria</taxon>
        <taxon>Bacillati</taxon>
        <taxon>Bacillota</taxon>
        <taxon>Bacilli</taxon>
        <taxon>Bacillales</taxon>
        <taxon>Bacillaceae</taxon>
        <taxon>Bacillus</taxon>
    </lineage>
</organism>
<name>A0A1L6ZJD5_BACIA</name>
<gene>
    <name evidence="2" type="ORF">BSA145_12620</name>
</gene>
<feature type="transmembrane region" description="Helical" evidence="1">
    <location>
        <begin position="48"/>
        <end position="70"/>
    </location>
</feature>
<keyword evidence="1" id="KW-0812">Transmembrane</keyword>
<keyword evidence="1" id="KW-0472">Membrane</keyword>
<keyword evidence="1" id="KW-1133">Transmembrane helix</keyword>
<dbReference type="Proteomes" id="UP000185426">
    <property type="component" value="Chromosome"/>
</dbReference>
<protein>
    <submittedName>
        <fullName evidence="2">Uncharacterized protein</fullName>
    </submittedName>
</protein>
<evidence type="ECO:0000256" key="1">
    <source>
        <dbReference type="SAM" id="Phobius"/>
    </source>
</evidence>
<sequence length="72" mass="8819">MVRTNSGIYTEARYQEIIKEQEQQRLKNRPFIEKVSDYFELATLSDKIWFYGFYSFCSVMMIFLVLFRWVTL</sequence>
<evidence type="ECO:0000313" key="3">
    <source>
        <dbReference type="Proteomes" id="UP000185426"/>
    </source>
</evidence>
<reference evidence="2 3" key="1">
    <citation type="submission" date="2016-05" db="EMBL/GenBank/DDBJ databases">
        <title>Complete Genome and Methylome Analysis of Psychrotrophic Bacterial Isolates from Antarctic Lake Untersee.</title>
        <authorList>
            <person name="Fomenkov A."/>
            <person name="Akimov V.N."/>
            <person name="Vasilyeva L.V."/>
            <person name="Andersen D."/>
            <person name="Vincze T."/>
            <person name="Roberts R.J."/>
        </authorList>
    </citation>
    <scope>NUCLEOTIDE SEQUENCE [LARGE SCALE GENOMIC DNA]</scope>
    <source>
        <strain evidence="2 3">U14-5</strain>
    </source>
</reference>